<evidence type="ECO:0000313" key="4">
    <source>
        <dbReference type="Proteomes" id="UP000053237"/>
    </source>
</evidence>
<dbReference type="GO" id="GO:0016807">
    <property type="term" value="F:cysteine-type carboxypeptidase activity"/>
    <property type="evidence" value="ECO:0007669"/>
    <property type="project" value="TreeGrafter"/>
</dbReference>
<feature type="region of interest" description="Disordered" evidence="1">
    <location>
        <begin position="465"/>
        <end position="501"/>
    </location>
</feature>
<dbReference type="GO" id="GO:1990380">
    <property type="term" value="F:K48-linked deubiquitinase activity"/>
    <property type="evidence" value="ECO:0007669"/>
    <property type="project" value="InterPro"/>
</dbReference>
<dbReference type="GO" id="GO:0071108">
    <property type="term" value="P:protein K48-linked deubiquitination"/>
    <property type="evidence" value="ECO:0007669"/>
    <property type="project" value="TreeGrafter"/>
</dbReference>
<feature type="compositionally biased region" description="Low complexity" evidence="1">
    <location>
        <begin position="329"/>
        <end position="341"/>
    </location>
</feature>
<dbReference type="STRING" id="65357.A0A024G7S5"/>
<dbReference type="EMBL" id="CAIX01000039">
    <property type="protein sequence ID" value="CCI42803.1"/>
    <property type="molecule type" value="Genomic_DNA"/>
</dbReference>
<dbReference type="OrthoDB" id="10261212at2759"/>
<proteinExistence type="predicted"/>
<dbReference type="Pfam" id="PF04424">
    <property type="entry name" value="MINDY_DUB"/>
    <property type="match status" value="1"/>
</dbReference>
<name>A0A024G7S5_9STRA</name>
<dbReference type="InParanoid" id="A0A024G7S5"/>
<protein>
    <recommendedName>
        <fullName evidence="2">MINDY deubiquitinase domain-containing protein</fullName>
    </recommendedName>
</protein>
<feature type="region of interest" description="Disordered" evidence="1">
    <location>
        <begin position="415"/>
        <end position="439"/>
    </location>
</feature>
<gene>
    <name evidence="3" type="ORF">BN9_035870</name>
</gene>
<dbReference type="GO" id="GO:0004843">
    <property type="term" value="F:cysteine-type deubiquitinase activity"/>
    <property type="evidence" value="ECO:0007669"/>
    <property type="project" value="InterPro"/>
</dbReference>
<keyword evidence="4" id="KW-1185">Reference proteome</keyword>
<sequence length="501" mass="56712">MEFYAVKQSTFLGASVHYVCQNVNGPCPLLAICNVLILRRHLNIQPYIKNQQISSDNLIQAVKERLIASNQPAAEKDELTRLTKEKIIQDVIHLLPSLLVGLDVNVRFQSTTDFEYTVACAVFDMLDISLLHGWIVDDQDILTMSVIGHKSYNELIEILANFRASLMNEQTSNMSTETAESLQGEDPDRNRAVKVELETEDARQSCCRESLQALVDEAGTMSLDEVKKATELQEQGPILEEFFNASGSQLTYFGLIKLHEDVRERQLCVFFRNNHFSTLFKYKGSLYLLVTDTGYLDEPTVVWEHLTEIDGDTEYYNAEFKPLNTTETKQQTIISQQEQQSHIPKTTSTQQQLQNDGTDVTDADYLLALKLQKEEEALAENGRPAPITERVIPTESDHVGSQRLFASANSATFTVTSSQRTAPQGSSTSPNTRPDTRDFVCDSDGRIILSEEEVEAQRKAETYFKQQKEKQDRTSYLERITSTARRTSARRADKQNDCSMM</sequence>
<dbReference type="PANTHER" id="PTHR18063">
    <property type="entry name" value="NF-E2 INDUCIBLE PROTEIN"/>
    <property type="match status" value="1"/>
</dbReference>
<evidence type="ECO:0000313" key="3">
    <source>
        <dbReference type="EMBL" id="CCI42803.1"/>
    </source>
</evidence>
<feature type="compositionally biased region" description="Polar residues" evidence="1">
    <location>
        <begin position="415"/>
        <end position="433"/>
    </location>
</feature>
<dbReference type="Proteomes" id="UP000053237">
    <property type="component" value="Unassembled WGS sequence"/>
</dbReference>
<evidence type="ECO:0000256" key="1">
    <source>
        <dbReference type="SAM" id="MobiDB-lite"/>
    </source>
</evidence>
<dbReference type="AlphaFoldDB" id="A0A024G7S5"/>
<comment type="caution">
    <text evidence="3">The sequence shown here is derived from an EMBL/GenBank/DDBJ whole genome shotgun (WGS) entry which is preliminary data.</text>
</comment>
<evidence type="ECO:0000259" key="2">
    <source>
        <dbReference type="Pfam" id="PF04424"/>
    </source>
</evidence>
<reference evidence="3 4" key="1">
    <citation type="submission" date="2012-05" db="EMBL/GenBank/DDBJ databases">
        <title>Recombination and specialization in a pathogen metapopulation.</title>
        <authorList>
            <person name="Gardiner A."/>
            <person name="Kemen E."/>
            <person name="Schultz-Larsen T."/>
            <person name="MacLean D."/>
            <person name="Van Oosterhout C."/>
            <person name="Jones J.D.G."/>
        </authorList>
    </citation>
    <scope>NUCLEOTIDE SEQUENCE [LARGE SCALE GENOMIC DNA]</scope>
    <source>
        <strain evidence="3 4">Ac Nc2</strain>
    </source>
</reference>
<feature type="domain" description="MINDY deubiquitinase" evidence="2">
    <location>
        <begin position="3"/>
        <end position="320"/>
    </location>
</feature>
<dbReference type="PANTHER" id="PTHR18063:SF6">
    <property type="entry name" value="UBIQUITIN CARBOXYL-TERMINAL HYDROLASE"/>
    <property type="match status" value="1"/>
</dbReference>
<accession>A0A024G7S5</accession>
<dbReference type="GO" id="GO:0071944">
    <property type="term" value="C:cell periphery"/>
    <property type="evidence" value="ECO:0007669"/>
    <property type="project" value="TreeGrafter"/>
</dbReference>
<feature type="region of interest" description="Disordered" evidence="1">
    <location>
        <begin position="329"/>
        <end position="357"/>
    </location>
</feature>
<dbReference type="FunCoup" id="A0A024G7S5">
    <property type="interactions" value="17"/>
</dbReference>
<dbReference type="GO" id="GO:0005829">
    <property type="term" value="C:cytosol"/>
    <property type="evidence" value="ECO:0007669"/>
    <property type="project" value="TreeGrafter"/>
</dbReference>
<feature type="compositionally biased region" description="Basic and acidic residues" evidence="1">
    <location>
        <begin position="490"/>
        <end position="501"/>
    </location>
</feature>
<feature type="compositionally biased region" description="Polar residues" evidence="1">
    <location>
        <begin position="342"/>
        <end position="357"/>
    </location>
</feature>
<feature type="compositionally biased region" description="Basic and acidic residues" evidence="1">
    <location>
        <begin position="465"/>
        <end position="476"/>
    </location>
</feature>
<dbReference type="InterPro" id="IPR007518">
    <property type="entry name" value="MINDY"/>
</dbReference>
<organism evidence="3 4">
    <name type="scientific">Albugo candida</name>
    <dbReference type="NCBI Taxonomy" id="65357"/>
    <lineage>
        <taxon>Eukaryota</taxon>
        <taxon>Sar</taxon>
        <taxon>Stramenopiles</taxon>
        <taxon>Oomycota</taxon>
        <taxon>Peronosporomycetes</taxon>
        <taxon>Albuginales</taxon>
        <taxon>Albuginaceae</taxon>
        <taxon>Albugo</taxon>
    </lineage>
</organism>
<dbReference type="InterPro" id="IPR033979">
    <property type="entry name" value="MINDY_domain"/>
</dbReference>